<dbReference type="PROSITE" id="PS51257">
    <property type="entry name" value="PROKAR_LIPOPROTEIN"/>
    <property type="match status" value="1"/>
</dbReference>
<protein>
    <recommendedName>
        <fullName evidence="4">DUF1735 domain-containing protein</fullName>
    </recommendedName>
</protein>
<dbReference type="Proteomes" id="UP001597512">
    <property type="component" value="Unassembled WGS sequence"/>
</dbReference>
<keyword evidence="3" id="KW-1185">Reference proteome</keyword>
<name>A0ABW6AJ78_9BACT</name>
<reference evidence="3" key="1">
    <citation type="journal article" date="2019" name="Int. J. Syst. Evol. Microbiol.">
        <title>The Global Catalogue of Microorganisms (GCM) 10K type strain sequencing project: providing services to taxonomists for standard genome sequencing and annotation.</title>
        <authorList>
            <consortium name="The Broad Institute Genomics Platform"/>
            <consortium name="The Broad Institute Genome Sequencing Center for Infectious Disease"/>
            <person name="Wu L."/>
            <person name="Ma J."/>
        </authorList>
    </citation>
    <scope>NUCLEOTIDE SEQUENCE [LARGE SCALE GENOMIC DNA]</scope>
    <source>
        <strain evidence="3">KCTC 52490</strain>
    </source>
</reference>
<sequence>MKYIAFRFLLLSLVALAGFSCKDDYKYNDLFQDNRPAVPVTFAEATTYGGNPYIFSSLAAGGPITFTVTIPASSGRTIKEITRIVGGATGINPGTLSSATATSAYNAAPIAGTGTTVVFTTTIAAFKAKYPSVSIVPVALPNFTELAFLFLVTLDDNTQIVTEQVRVRVVA</sequence>
<evidence type="ECO:0008006" key="4">
    <source>
        <dbReference type="Google" id="ProtNLM"/>
    </source>
</evidence>
<accession>A0ABW6AJ78</accession>
<organism evidence="2 3">
    <name type="scientific">Spirosoma flavum</name>
    <dbReference type="NCBI Taxonomy" id="2048557"/>
    <lineage>
        <taxon>Bacteria</taxon>
        <taxon>Pseudomonadati</taxon>
        <taxon>Bacteroidota</taxon>
        <taxon>Cytophagia</taxon>
        <taxon>Cytophagales</taxon>
        <taxon>Cytophagaceae</taxon>
        <taxon>Spirosoma</taxon>
    </lineage>
</organism>
<evidence type="ECO:0000313" key="3">
    <source>
        <dbReference type="Proteomes" id="UP001597512"/>
    </source>
</evidence>
<feature type="chain" id="PRO_5045812424" description="DUF1735 domain-containing protein" evidence="1">
    <location>
        <begin position="18"/>
        <end position="171"/>
    </location>
</feature>
<gene>
    <name evidence="2" type="ORF">ACFS25_17215</name>
</gene>
<dbReference type="EMBL" id="JBHUOM010000019">
    <property type="protein sequence ID" value="MFD2935526.1"/>
    <property type="molecule type" value="Genomic_DNA"/>
</dbReference>
<evidence type="ECO:0000313" key="2">
    <source>
        <dbReference type="EMBL" id="MFD2935526.1"/>
    </source>
</evidence>
<evidence type="ECO:0000256" key="1">
    <source>
        <dbReference type="SAM" id="SignalP"/>
    </source>
</evidence>
<comment type="caution">
    <text evidence="2">The sequence shown here is derived from an EMBL/GenBank/DDBJ whole genome shotgun (WGS) entry which is preliminary data.</text>
</comment>
<proteinExistence type="predicted"/>
<keyword evidence="1" id="KW-0732">Signal</keyword>
<dbReference type="RefSeq" id="WP_381503547.1">
    <property type="nucleotide sequence ID" value="NZ_JBHUOM010000019.1"/>
</dbReference>
<feature type="signal peptide" evidence="1">
    <location>
        <begin position="1"/>
        <end position="17"/>
    </location>
</feature>